<protein>
    <submittedName>
        <fullName evidence="1">Uncharacterized protein</fullName>
    </submittedName>
</protein>
<comment type="caution">
    <text evidence="1">The sequence shown here is derived from an EMBL/GenBank/DDBJ whole genome shotgun (WGS) entry which is preliminary data.</text>
</comment>
<name>A0A412AUT7_9FIRM</name>
<evidence type="ECO:0000313" key="2">
    <source>
        <dbReference type="Proteomes" id="UP000284751"/>
    </source>
</evidence>
<proteinExistence type="predicted"/>
<organism evidence="1 2">
    <name type="scientific">[Clostridium] leptum</name>
    <dbReference type="NCBI Taxonomy" id="1535"/>
    <lineage>
        <taxon>Bacteria</taxon>
        <taxon>Bacillati</taxon>
        <taxon>Bacillota</taxon>
        <taxon>Clostridia</taxon>
        <taxon>Eubacteriales</taxon>
        <taxon>Oscillospiraceae</taxon>
        <taxon>Oscillospiraceae incertae sedis</taxon>
    </lineage>
</organism>
<accession>A0A412AUT7</accession>
<dbReference type="Proteomes" id="UP000284751">
    <property type="component" value="Unassembled WGS sequence"/>
</dbReference>
<evidence type="ECO:0000313" key="1">
    <source>
        <dbReference type="EMBL" id="RGQ35616.1"/>
    </source>
</evidence>
<dbReference type="AlphaFoldDB" id="A0A412AUT7"/>
<reference evidence="1 2" key="1">
    <citation type="submission" date="2018-08" db="EMBL/GenBank/DDBJ databases">
        <title>A genome reference for cultivated species of the human gut microbiota.</title>
        <authorList>
            <person name="Zou Y."/>
            <person name="Xue W."/>
            <person name="Luo G."/>
        </authorList>
    </citation>
    <scope>NUCLEOTIDE SEQUENCE [LARGE SCALE GENOMIC DNA]</scope>
    <source>
        <strain evidence="1 2">AF28-26</strain>
    </source>
</reference>
<gene>
    <name evidence="1" type="ORF">DWY99_12405</name>
</gene>
<sequence length="161" mass="18908">MTYEYAVYFKLLLLCGYKEELQQYIDNALIEQDPLTEIVLELSTTCTNASKALSVLNKYLLQANDSDIDYDKAVFNLIMLFLKRKYNDDSISMKTIADLMYQLAVYTERYFNEPWQTMYYMGECFDAAEGGYLDQEDYQRKFEAFINNQVCFCDYSIPPKG</sequence>
<dbReference type="EMBL" id="QRTC01000063">
    <property type="protein sequence ID" value="RGQ35616.1"/>
    <property type="molecule type" value="Genomic_DNA"/>
</dbReference>